<dbReference type="EMBL" id="LAZR01001723">
    <property type="protein sequence ID" value="KKN40118.1"/>
    <property type="molecule type" value="Genomic_DNA"/>
</dbReference>
<gene>
    <name evidence="1" type="ORF">LCGC14_0736560</name>
</gene>
<reference evidence="1" key="1">
    <citation type="journal article" date="2015" name="Nature">
        <title>Complex archaea that bridge the gap between prokaryotes and eukaryotes.</title>
        <authorList>
            <person name="Spang A."/>
            <person name="Saw J.H."/>
            <person name="Jorgensen S.L."/>
            <person name="Zaremba-Niedzwiedzka K."/>
            <person name="Martijn J."/>
            <person name="Lind A.E."/>
            <person name="van Eijk R."/>
            <person name="Schleper C."/>
            <person name="Guy L."/>
            <person name="Ettema T.J."/>
        </authorList>
    </citation>
    <scope>NUCLEOTIDE SEQUENCE</scope>
</reference>
<accession>A0A0F9TF48</accession>
<sequence>MAKKVKEEPKVEDVKIPKKKITEMGNPNEKVWSKEFDDKLADKYHITIWKELEAMFKPFSQNEIRKRAKELNL</sequence>
<organism evidence="1">
    <name type="scientific">marine sediment metagenome</name>
    <dbReference type="NCBI Taxonomy" id="412755"/>
    <lineage>
        <taxon>unclassified sequences</taxon>
        <taxon>metagenomes</taxon>
        <taxon>ecological metagenomes</taxon>
    </lineage>
</organism>
<comment type="caution">
    <text evidence="1">The sequence shown here is derived from an EMBL/GenBank/DDBJ whole genome shotgun (WGS) entry which is preliminary data.</text>
</comment>
<evidence type="ECO:0000313" key="1">
    <source>
        <dbReference type="EMBL" id="KKN40118.1"/>
    </source>
</evidence>
<protein>
    <submittedName>
        <fullName evidence="1">Uncharacterized protein</fullName>
    </submittedName>
</protein>
<proteinExistence type="predicted"/>
<name>A0A0F9TF48_9ZZZZ</name>
<dbReference type="AlphaFoldDB" id="A0A0F9TF48"/>